<protein>
    <submittedName>
        <fullName evidence="1">Uncharacterized protein</fullName>
    </submittedName>
</protein>
<dbReference type="EMBL" id="LR134384">
    <property type="protein sequence ID" value="VEH14156.1"/>
    <property type="molecule type" value="Genomic_DNA"/>
</dbReference>
<organism evidence="1 2">
    <name type="scientific">Segatella oris</name>
    <dbReference type="NCBI Taxonomy" id="28135"/>
    <lineage>
        <taxon>Bacteria</taxon>
        <taxon>Pseudomonadati</taxon>
        <taxon>Bacteroidota</taxon>
        <taxon>Bacteroidia</taxon>
        <taxon>Bacteroidales</taxon>
        <taxon>Prevotellaceae</taxon>
        <taxon>Segatella</taxon>
    </lineage>
</organism>
<dbReference type="AlphaFoldDB" id="A0A3S4X066"/>
<sequence>MKKLIKDIIFAWKFKRAVRKADYLRHITHRKYMVIVIKGRLEVISKQDIKKFVAGGVFRKGMTAADIERKSLYITL</sequence>
<evidence type="ECO:0000313" key="2">
    <source>
        <dbReference type="Proteomes" id="UP000274578"/>
    </source>
</evidence>
<dbReference type="Proteomes" id="UP000274578">
    <property type="component" value="Chromosome 1"/>
</dbReference>
<gene>
    <name evidence="1" type="ORF">NCTC13071_00123</name>
</gene>
<proteinExistence type="predicted"/>
<evidence type="ECO:0000313" key="1">
    <source>
        <dbReference type="EMBL" id="VEH14156.1"/>
    </source>
</evidence>
<accession>A0A3S4X066</accession>
<dbReference type="RefSeq" id="WP_018921202.1">
    <property type="nucleotide sequence ID" value="NZ_LR134384.1"/>
</dbReference>
<reference evidence="1 2" key="1">
    <citation type="submission" date="2018-12" db="EMBL/GenBank/DDBJ databases">
        <authorList>
            <consortium name="Pathogen Informatics"/>
        </authorList>
    </citation>
    <scope>NUCLEOTIDE SEQUENCE [LARGE SCALE GENOMIC DNA]</scope>
    <source>
        <strain evidence="1 2">NCTC13071</strain>
    </source>
</reference>
<name>A0A3S4X066_9BACT</name>
<dbReference type="KEGG" id="poc:NCTC13071_00123"/>
<dbReference type="GeneID" id="85011052"/>